<accession>A0A9W9Q3S0</accession>
<reference evidence="6" key="2">
    <citation type="journal article" date="2023" name="IMA Fungus">
        <title>Comparative genomic study of the Penicillium genus elucidates a diverse pangenome and 15 lateral gene transfer events.</title>
        <authorList>
            <person name="Petersen C."/>
            <person name="Sorensen T."/>
            <person name="Nielsen M.R."/>
            <person name="Sondergaard T.E."/>
            <person name="Sorensen J.L."/>
            <person name="Fitzpatrick D.A."/>
            <person name="Frisvad J.C."/>
            <person name="Nielsen K.L."/>
        </authorList>
    </citation>
    <scope>NUCLEOTIDE SEQUENCE</scope>
    <source>
        <strain evidence="6">IBT 21472</strain>
    </source>
</reference>
<dbReference type="Gene3D" id="1.10.1200.10">
    <property type="entry name" value="ACP-like"/>
    <property type="match status" value="1"/>
</dbReference>
<evidence type="ECO:0000259" key="5">
    <source>
        <dbReference type="PROSITE" id="PS50075"/>
    </source>
</evidence>
<dbReference type="GO" id="GO:0016874">
    <property type="term" value="F:ligase activity"/>
    <property type="evidence" value="ECO:0007669"/>
    <property type="project" value="UniProtKB-KW"/>
</dbReference>
<dbReference type="InterPro" id="IPR000873">
    <property type="entry name" value="AMP-dep_synth/lig_dom"/>
</dbReference>
<dbReference type="PROSITE" id="PS50075">
    <property type="entry name" value="CARRIER"/>
    <property type="match status" value="1"/>
</dbReference>
<dbReference type="GO" id="GO:0005737">
    <property type="term" value="C:cytoplasm"/>
    <property type="evidence" value="ECO:0007669"/>
    <property type="project" value="TreeGrafter"/>
</dbReference>
<gene>
    <name evidence="6" type="ORF">N7476_002399</name>
</gene>
<dbReference type="SUPFAM" id="SSF56801">
    <property type="entry name" value="Acetyl-CoA synthetase-like"/>
    <property type="match status" value="2"/>
</dbReference>
<comment type="similarity">
    <text evidence="4">Belongs to the NRP synthetase family.</text>
</comment>
<dbReference type="SUPFAM" id="SSF47336">
    <property type="entry name" value="ACP-like"/>
    <property type="match status" value="1"/>
</dbReference>
<evidence type="ECO:0000313" key="7">
    <source>
        <dbReference type="Proteomes" id="UP001147746"/>
    </source>
</evidence>
<dbReference type="Pfam" id="PF00668">
    <property type="entry name" value="Condensation"/>
    <property type="match status" value="2"/>
</dbReference>
<dbReference type="InterPro" id="IPR020845">
    <property type="entry name" value="AMP-binding_CS"/>
</dbReference>
<dbReference type="FunFam" id="1.10.1200.10:FF:000005">
    <property type="entry name" value="Nonribosomal peptide synthetase 1"/>
    <property type="match status" value="1"/>
</dbReference>
<dbReference type="InterPro" id="IPR042099">
    <property type="entry name" value="ANL_N_sf"/>
</dbReference>
<name>A0A9W9Q3S0_9EURO</name>
<dbReference type="GO" id="GO:0044550">
    <property type="term" value="P:secondary metabolite biosynthetic process"/>
    <property type="evidence" value="ECO:0007669"/>
    <property type="project" value="TreeGrafter"/>
</dbReference>
<protein>
    <recommendedName>
        <fullName evidence="5">Carrier domain-containing protein</fullName>
    </recommendedName>
</protein>
<feature type="domain" description="Carrier" evidence="5">
    <location>
        <begin position="1684"/>
        <end position="1760"/>
    </location>
</feature>
<evidence type="ECO:0000256" key="3">
    <source>
        <dbReference type="ARBA" id="ARBA00022598"/>
    </source>
</evidence>
<keyword evidence="7" id="KW-1185">Reference proteome</keyword>
<dbReference type="NCBIfam" id="TIGR01733">
    <property type="entry name" value="AA-adenyl-dom"/>
    <property type="match status" value="1"/>
</dbReference>
<reference evidence="6" key="1">
    <citation type="submission" date="2022-12" db="EMBL/GenBank/DDBJ databases">
        <authorList>
            <person name="Petersen C."/>
        </authorList>
    </citation>
    <scope>NUCLEOTIDE SEQUENCE</scope>
    <source>
        <strain evidence="6">IBT 21472</strain>
    </source>
</reference>
<dbReference type="InterPro" id="IPR036736">
    <property type="entry name" value="ACP-like_sf"/>
</dbReference>
<dbReference type="GO" id="GO:0031177">
    <property type="term" value="F:phosphopantetheine binding"/>
    <property type="evidence" value="ECO:0007669"/>
    <property type="project" value="TreeGrafter"/>
</dbReference>
<dbReference type="InterPro" id="IPR023213">
    <property type="entry name" value="CAT-like_dom_sf"/>
</dbReference>
<evidence type="ECO:0000313" key="6">
    <source>
        <dbReference type="EMBL" id="KAJ5323799.1"/>
    </source>
</evidence>
<dbReference type="InterPro" id="IPR009081">
    <property type="entry name" value="PP-bd_ACP"/>
</dbReference>
<dbReference type="Proteomes" id="UP001147746">
    <property type="component" value="Unassembled WGS sequence"/>
</dbReference>
<comment type="caution">
    <text evidence="6">The sequence shown here is derived from an EMBL/GenBank/DDBJ whole genome shotgun (WGS) entry which is preliminary data.</text>
</comment>
<dbReference type="Pfam" id="PF00550">
    <property type="entry name" value="PP-binding"/>
    <property type="match status" value="1"/>
</dbReference>
<dbReference type="FunFam" id="3.30.559.30:FF:000003">
    <property type="entry name" value="Nonribosomal peptide synthase SidD"/>
    <property type="match status" value="1"/>
</dbReference>
<keyword evidence="2" id="KW-0597">Phosphoprotein</keyword>
<dbReference type="InterPro" id="IPR010071">
    <property type="entry name" value="AA_adenyl_dom"/>
</dbReference>
<keyword evidence="1" id="KW-0596">Phosphopantetheine</keyword>
<dbReference type="InterPro" id="IPR045851">
    <property type="entry name" value="AMP-bd_C_sf"/>
</dbReference>
<dbReference type="Pfam" id="PF00501">
    <property type="entry name" value="AMP-binding"/>
    <property type="match status" value="2"/>
</dbReference>
<dbReference type="GO" id="GO:0043041">
    <property type="term" value="P:amino acid activation for nonribosomal peptide biosynthetic process"/>
    <property type="evidence" value="ECO:0007669"/>
    <property type="project" value="TreeGrafter"/>
</dbReference>
<dbReference type="InterPro" id="IPR001242">
    <property type="entry name" value="Condensation_dom"/>
</dbReference>
<dbReference type="Gene3D" id="3.30.559.30">
    <property type="entry name" value="Nonribosomal peptide synthetase, condensation domain"/>
    <property type="match status" value="3"/>
</dbReference>
<organism evidence="6 7">
    <name type="scientific">Penicillium atrosanguineum</name>
    <dbReference type="NCBI Taxonomy" id="1132637"/>
    <lineage>
        <taxon>Eukaryota</taxon>
        <taxon>Fungi</taxon>
        <taxon>Dikarya</taxon>
        <taxon>Ascomycota</taxon>
        <taxon>Pezizomycotina</taxon>
        <taxon>Eurotiomycetes</taxon>
        <taxon>Eurotiomycetidae</taxon>
        <taxon>Eurotiales</taxon>
        <taxon>Aspergillaceae</taxon>
        <taxon>Penicillium</taxon>
    </lineage>
</organism>
<evidence type="ECO:0000256" key="2">
    <source>
        <dbReference type="ARBA" id="ARBA00022553"/>
    </source>
</evidence>
<dbReference type="Gene3D" id="3.30.559.10">
    <property type="entry name" value="Chloramphenicol acetyltransferase-like domain"/>
    <property type="match status" value="2"/>
</dbReference>
<dbReference type="Gene3D" id="3.30.300.30">
    <property type="match status" value="1"/>
</dbReference>
<dbReference type="CDD" id="cd19545">
    <property type="entry name" value="FUM14_C_NRPS-like"/>
    <property type="match status" value="1"/>
</dbReference>
<dbReference type="Gene3D" id="3.40.50.12780">
    <property type="entry name" value="N-terminal domain of ligase-like"/>
    <property type="match status" value="2"/>
</dbReference>
<dbReference type="EMBL" id="JAPZBO010000002">
    <property type="protein sequence ID" value="KAJ5323799.1"/>
    <property type="molecule type" value="Genomic_DNA"/>
</dbReference>
<dbReference type="PANTHER" id="PTHR45527">
    <property type="entry name" value="NONRIBOSOMAL PEPTIDE SYNTHETASE"/>
    <property type="match status" value="1"/>
</dbReference>
<dbReference type="PROSITE" id="PS00455">
    <property type="entry name" value="AMP_BINDING"/>
    <property type="match status" value="1"/>
</dbReference>
<sequence>MPLIPTSSRTPTLFIDKTSKIREVKEADELVETSDSKSLHGDMLSPIVRSTPSIENCWSCNWPVLVAEDPSEISSCSTQLLVLKNELPFTTWDDNSFAVAAMKATWSLILHAYTGTGRICFGYMSPTESPHIFACDLSHIQTSAKLIELAQESQRRHNFPLPSNELETDVCNTALSVLYEDGPSITEASGPLFKQDLKNALSAIVRIREAEIILDLNHSPSRVPIELARHVSHTFKTILQSFVRHPSQPLSNIEMLSEQDHLQISQWNENVPPVLHQKLHEAFTQKALDNPNVPAISSWEGEWTYAELDHASTNLGEHLAFLHTRYSASQTVLLCFDKSCAGIIAILAILKAGLTCVPVDPESGFKKVVEEVNPQLLCTSRAQADRYTDFNGEVVIVDVELLHSLEESEQTSKLPLQSSNDVAFIQYTGGVTGSPKGVNQGHTGLYTGILAQSQATGYDVDSRVLHSNLYSTSAGITEVFGAFFYVACVVIVPEEESLELVTEMINEQRVTHACFTPTEARNLEPMDLWQLRTVTLAGEGFMQEDVEKWGLETELIRTYGTAETCVHVSASKAPSPYLFDLFNIGNPFLASFWVVEQGNVQKLAPIGAVGELVIGGPTLALGYIESTAETSTEFLVNPNWAIPSREGCEQRFFTTGDLVRHLGNGEYVFCGRKRGTSYDETEFDNANEHISPEIPPLSLLGSIELADEAMKAAVAICGISSDMIEDIYPTTPMQEGLFALSSKQKGAFMKQDIFELPSNLDIGKFCRAWSSTIQQFPVLRTRFFMTDSLRVLQVVVSESPSCQDVSDLHSYLEQDLKKPMLWGEPLFRYAISMTPGRKPHLVLTMHHALFDGWALGLIFDRVKQNFDENPVLTGTSFNCFVKYVQEVDRERMNHFWTEQLDNASAIVFPALPAANYQPTPNDTFERNIDFKRSAGSPITASTLVQAAWSLTVAAYADSKDITFGSTVFGRAAPIPGIVDMMGPTVTTVPFRMQVFKDTKLGTFVQQVQNQSAMTIPYEQAGMYHIKNLTAGTQTACSFQTALLVQHLNTASGLEALGCRRMNEMRDAYQPYALNVEVGLQDDGAVLSVLFDNNVIDKLQVGRIINMFSETLRKISIESSDVILDDIMAITTHDIHELNTWNQVPPDPVQEAVHQAFNEKVLLNPKAPAIASWDGDLTYAELDFLSNRLADHLLTLGIKVETIVPLHFEKSKWAIVSMLAVLKAGGTCLSFDVSHPPDRLRDMVKAVDARIMLAGKTPPSKVVDCVDQMISVNEDLFEILGHRGLRQFKNVAPHNRAFIVFTSGSTGSPKGIELEHQAVCTSSRAYAAAVNIGTGSRCLQYSSFAFDVHITDIFTALMSGACCCIPSEEDRMSNLPQAMNNLGVNHVDITPTVASLFRPEDVPNLKSMVVGGEPVTTETARRWGDQVMLVNMYSQSETSNWVTHHVVRANTQQPSNIGLGGGVCTWVVDQHNDSRLAPIGCIGELFVEGPVLARGYLNDPEKTEASFVIDPPWLPTASPPGRRLYRTGDLVRCNSDGTLVYIGRRDAQIKLHGQRLELTEVDHKMMEISLIRTCLAVLPKTGLCQGRCVAVLSLRDFEGDESGLLRMIDPSHRVAVSAQLATIRDRLSESLARWMIPTFWIVVGDLPTNVSGKLDRNKARSFVENLSEDDFQQASDLIVDSHFQAPEASMEIFLQGIWSSILKLPLDQISAAASFLRLGGDSITAMQVVSKCRAEGVTLSVHDVLISKSLSELANLADTSSKPTNLAGKIEEQSVPNPPSEGKLTTQGTAVSDGLYDSIFNQASVKPPNVERAMLASDYQVSALEQMLLSFRGDLTYHTFDIPKPVDWTRLALSCVELVNCHPLLRSVFVSHKRQLYQVILRSSFVDLTDRVDQPELATLIEDDRKLKFCLGQPMVWFKLVRRDYPHNCESFVMRLPHCLYDAPTLASLVSDLEQAYFNTNALKQPVDISPYITYRDKLLPKALSYWRQYLEGSTASQIVAKSGPPFRHGRQYTLSSKFHIHSLKAYGITSATVVKAAWGFLLTELCGQDDVVFGELVSGRGLAVSGIESLDIVCASTVPLRVKLDSSWTVLDLLESVQERQLASMPFEFAGSIVKECTSWPRWSRFGSVINHIPLPATNYVEDKTFKSTGIHGNLNPSSDLNIQSHPLHVTSELDPNFQVQITFDEDHITPVLVDKALHRFCGIIRLFTTDVTSSLGSLREGPIDGYILPYSCNNAPLNGSEAVVDFVPSTDKKAEKTLKTVRSVWETVIGQSDEMDIPFFAYWGALIAAAHFVVAYQQVGFDLTMEDILKSPTIRAQVNLCANN</sequence>
<keyword evidence="3" id="KW-0436">Ligase</keyword>
<evidence type="ECO:0000256" key="4">
    <source>
        <dbReference type="ARBA" id="ARBA00029454"/>
    </source>
</evidence>
<dbReference type="PANTHER" id="PTHR45527:SF16">
    <property type="entry name" value="NONRIBOSOMAL PEPTIDE SYNTHASE ATNA-RELATED"/>
    <property type="match status" value="1"/>
</dbReference>
<proteinExistence type="inferred from homology"/>
<dbReference type="FunFam" id="3.40.50.12780:FF:000014">
    <property type="entry name" value="Nonribosomal peptide synthetase 1"/>
    <property type="match status" value="1"/>
</dbReference>
<dbReference type="CDD" id="cd05918">
    <property type="entry name" value="A_NRPS_SidN3_like"/>
    <property type="match status" value="1"/>
</dbReference>
<evidence type="ECO:0000256" key="1">
    <source>
        <dbReference type="ARBA" id="ARBA00022450"/>
    </source>
</evidence>
<dbReference type="SUPFAM" id="SSF52777">
    <property type="entry name" value="CoA-dependent acyltransferases"/>
    <property type="match status" value="5"/>
</dbReference>